<dbReference type="AlphaFoldDB" id="E9BLM3"/>
<organism evidence="1 2">
    <name type="scientific">Leishmania donovani</name>
    <dbReference type="NCBI Taxonomy" id="5661"/>
    <lineage>
        <taxon>Eukaryota</taxon>
        <taxon>Discoba</taxon>
        <taxon>Euglenozoa</taxon>
        <taxon>Kinetoplastea</taxon>
        <taxon>Metakinetoplastina</taxon>
        <taxon>Trypanosomatida</taxon>
        <taxon>Trypanosomatidae</taxon>
        <taxon>Leishmaniinae</taxon>
        <taxon>Leishmania</taxon>
    </lineage>
</organism>
<accession>E9BLM3</accession>
<dbReference type="GeneID" id="13385550"/>
<dbReference type="KEGG" id="ldo:LDBPK_301300"/>
<evidence type="ECO:0000313" key="1">
    <source>
        <dbReference type="EMBL" id="CBZ36151.1"/>
    </source>
</evidence>
<reference evidence="2" key="2">
    <citation type="submission" date="2011-02" db="EMBL/GenBank/DDBJ databases">
        <title>Whole genome sequencing of Leishmania donovani clinical lines reveals dynamic variation related to drug resistance.</title>
        <authorList>
            <person name="Downing T."/>
            <person name="Imamura H."/>
            <person name="Sanders M."/>
            <person name="Decuypere S."/>
            <person name="Hertz-Fowler C."/>
            <person name="Clark T.G."/>
            <person name="Rijal S."/>
            <person name="Sundar S."/>
            <person name="Quail M.A."/>
            <person name="De Doncker S."/>
            <person name="Maes I."/>
            <person name="Vanaerschot M."/>
            <person name="Stark O."/>
            <person name="Schonian G."/>
            <person name="Dujardin J.C."/>
            <person name="Berriman M."/>
        </authorList>
    </citation>
    <scope>NUCLEOTIDE SEQUENCE [LARGE SCALE GENOMIC DNA]</scope>
    <source>
        <strain evidence="2">BPK282A1</strain>
    </source>
</reference>
<gene>
    <name evidence="1" type="ORF">LDBPK_301300</name>
</gene>
<dbReference type="VEuPathDB" id="TriTrypDB:LdBPK_301300.1"/>
<evidence type="ECO:0000313" key="2">
    <source>
        <dbReference type="Proteomes" id="UP000008980"/>
    </source>
</evidence>
<protein>
    <submittedName>
        <fullName evidence="1">Calcium-binding protein, putative</fullName>
    </submittedName>
</protein>
<dbReference type="Proteomes" id="UP000008980">
    <property type="component" value="Chromosome 30"/>
</dbReference>
<proteinExistence type="predicted"/>
<dbReference type="EMBL" id="FR799617">
    <property type="protein sequence ID" value="CBZ36151.1"/>
    <property type="molecule type" value="Genomic_DNA"/>
</dbReference>
<dbReference type="RefSeq" id="XP_003862843.1">
    <property type="nucleotide sequence ID" value="XM_003862795.1"/>
</dbReference>
<name>E9BLM3_LEIDO</name>
<sequence length="99" mass="11986">MRAKSKSVSEKKNEKRRRCLLLRFRSVRSHCCCCCRFHFAYLQPRSLSRLFSMFPFLLCRKHRLSFFVCSLYLRFLFEEVACPDTHTHTHTHTHTRTQS</sequence>
<reference evidence="1 2" key="1">
    <citation type="journal article" date="2011" name="Genome Res.">
        <title>Whole genome sequencing of multiple Leishmania donovani clinical isolates provides insights into population structure and mechanisms of drug resistance.</title>
        <authorList>
            <person name="Downing T."/>
            <person name="Imamura H."/>
            <person name="Decuypere S."/>
            <person name="Clark T.G."/>
            <person name="Coombs G.H."/>
            <person name="Cotton J.A."/>
            <person name="Hilley J.D."/>
            <person name="de Doncker S."/>
            <person name="Maes I."/>
            <person name="Mottram J.C."/>
            <person name="Quail M.A."/>
            <person name="Rijal S."/>
            <person name="Sanders M."/>
            <person name="Schonian G."/>
            <person name="Stark O."/>
            <person name="Sundar S."/>
            <person name="Vanaerschot M."/>
            <person name="Hertz-Fowler C."/>
            <person name="Dujardin J.C."/>
            <person name="Berriman M."/>
        </authorList>
    </citation>
    <scope>NUCLEOTIDE SEQUENCE [LARGE SCALE GENOMIC DNA]</scope>
    <source>
        <strain evidence="1 2">BPK282A1</strain>
    </source>
</reference>